<dbReference type="EMBL" id="CP000853">
    <property type="protein sequence ID" value="ABW19503.1"/>
    <property type="molecule type" value="Genomic_DNA"/>
</dbReference>
<reference evidence="2" key="1">
    <citation type="submission" date="2007-10" db="EMBL/GenBank/DDBJ databases">
        <title>Complete genome of Alkaliphilus oremlandii OhILAs.</title>
        <authorList>
            <person name="Copeland A."/>
            <person name="Lucas S."/>
            <person name="Lapidus A."/>
            <person name="Barry K."/>
            <person name="Detter J.C."/>
            <person name="Glavina del Rio T."/>
            <person name="Hammon N."/>
            <person name="Israni S."/>
            <person name="Dalin E."/>
            <person name="Tice H."/>
            <person name="Pitluck S."/>
            <person name="Chain P."/>
            <person name="Malfatti S."/>
            <person name="Shin M."/>
            <person name="Vergez L."/>
            <person name="Schmutz J."/>
            <person name="Larimer F."/>
            <person name="Land M."/>
            <person name="Hauser L."/>
            <person name="Kyrpides N."/>
            <person name="Mikhailova N."/>
            <person name="Stolz J.F."/>
            <person name="Dawson A."/>
            <person name="Fisher E."/>
            <person name="Crable B."/>
            <person name="Perera E."/>
            <person name="Lisak J."/>
            <person name="Ranganathan M."/>
            <person name="Basu P."/>
            <person name="Richardson P."/>
        </authorList>
    </citation>
    <scope>NUCLEOTIDE SEQUENCE [LARGE SCALE GENOMIC DNA]</scope>
    <source>
        <strain evidence="2">OhILAs</strain>
    </source>
</reference>
<keyword evidence="2" id="KW-1185">Reference proteome</keyword>
<dbReference type="OrthoDB" id="9815497at2"/>
<dbReference type="Proteomes" id="UP000000269">
    <property type="component" value="Chromosome"/>
</dbReference>
<dbReference type="InterPro" id="IPR017695">
    <property type="entry name" value="Se-dep_Mo_hydrolase_YqeB"/>
</dbReference>
<evidence type="ECO:0000313" key="1">
    <source>
        <dbReference type="EMBL" id="ABW19503.1"/>
    </source>
</evidence>
<proteinExistence type="predicted"/>
<organism evidence="1 2">
    <name type="scientific">Alkaliphilus oremlandii (strain OhILAs)</name>
    <name type="common">Clostridium oremlandii (strain OhILAs)</name>
    <dbReference type="NCBI Taxonomy" id="350688"/>
    <lineage>
        <taxon>Bacteria</taxon>
        <taxon>Bacillati</taxon>
        <taxon>Bacillota</taxon>
        <taxon>Clostridia</taxon>
        <taxon>Peptostreptococcales</taxon>
        <taxon>Natronincolaceae</taxon>
        <taxon>Alkaliphilus</taxon>
    </lineage>
</organism>
<dbReference type="RefSeq" id="WP_012159815.1">
    <property type="nucleotide sequence ID" value="NC_009922.1"/>
</dbReference>
<gene>
    <name evidence="1" type="ordered locus">Clos_1965</name>
</gene>
<dbReference type="STRING" id="350688.Clos_1965"/>
<protein>
    <recommendedName>
        <fullName evidence="3">Selenium-dependent molybdenum hydroxylase system protein, YqeB family</fullName>
    </recommendedName>
</protein>
<evidence type="ECO:0008006" key="3">
    <source>
        <dbReference type="Google" id="ProtNLM"/>
    </source>
</evidence>
<name>A8MI71_ALKOO</name>
<sequence length="263" mass="28448">MTAGEVIIIKGAGEQATGVAHKLFRSGFTVIMTEIEQPICVRRNISFANCIYEGIWEVEGIQAKRSTTLEEAFAILNQGMIPVLIDRECKIIKMVNCLALVDAIIAKKNTGTSKEDAPIVIGLGPGFNAGVDVDVAIETNRGHHLGRLIFSGYTSNDTGAPSAVKGYTWERVLRATKTGTIKVVRNLGETIQTGETVAFIHEEEVKAKIDGVIRGLIHDGAQVMEGMKIGDIDPRVEDSFRTTISEKARCIAGAVLEAILIKK</sequence>
<dbReference type="KEGG" id="aoe:Clos_1965"/>
<accession>A8MI71</accession>
<evidence type="ECO:0000313" key="2">
    <source>
        <dbReference type="Proteomes" id="UP000000269"/>
    </source>
</evidence>
<dbReference type="HOGENOM" id="CLU_082089_1_0_9"/>
<dbReference type="eggNOG" id="COG3608">
    <property type="taxonomic scope" value="Bacteria"/>
</dbReference>
<dbReference type="NCBIfam" id="TIGR03309">
    <property type="entry name" value="matur_yqeB"/>
    <property type="match status" value="1"/>
</dbReference>
<dbReference type="AlphaFoldDB" id="A8MI71"/>